<feature type="transmembrane region" description="Helical" evidence="2">
    <location>
        <begin position="65"/>
        <end position="84"/>
    </location>
</feature>
<evidence type="ECO:0000313" key="4">
    <source>
        <dbReference type="EMBL" id="TFK22090.1"/>
    </source>
</evidence>
<reference evidence="4 5" key="1">
    <citation type="journal article" date="2019" name="Nat. Ecol. Evol.">
        <title>Megaphylogeny resolves global patterns of mushroom evolution.</title>
        <authorList>
            <person name="Varga T."/>
            <person name="Krizsan K."/>
            <person name="Foldi C."/>
            <person name="Dima B."/>
            <person name="Sanchez-Garcia M."/>
            <person name="Sanchez-Ramirez S."/>
            <person name="Szollosi G.J."/>
            <person name="Szarkandi J.G."/>
            <person name="Papp V."/>
            <person name="Albert L."/>
            <person name="Andreopoulos W."/>
            <person name="Angelini C."/>
            <person name="Antonin V."/>
            <person name="Barry K.W."/>
            <person name="Bougher N.L."/>
            <person name="Buchanan P."/>
            <person name="Buyck B."/>
            <person name="Bense V."/>
            <person name="Catcheside P."/>
            <person name="Chovatia M."/>
            <person name="Cooper J."/>
            <person name="Damon W."/>
            <person name="Desjardin D."/>
            <person name="Finy P."/>
            <person name="Geml J."/>
            <person name="Haridas S."/>
            <person name="Hughes K."/>
            <person name="Justo A."/>
            <person name="Karasinski D."/>
            <person name="Kautmanova I."/>
            <person name="Kiss B."/>
            <person name="Kocsube S."/>
            <person name="Kotiranta H."/>
            <person name="LaButti K.M."/>
            <person name="Lechner B.E."/>
            <person name="Liimatainen K."/>
            <person name="Lipzen A."/>
            <person name="Lukacs Z."/>
            <person name="Mihaltcheva S."/>
            <person name="Morgado L.N."/>
            <person name="Niskanen T."/>
            <person name="Noordeloos M.E."/>
            <person name="Ohm R.A."/>
            <person name="Ortiz-Santana B."/>
            <person name="Ovrebo C."/>
            <person name="Racz N."/>
            <person name="Riley R."/>
            <person name="Savchenko A."/>
            <person name="Shiryaev A."/>
            <person name="Soop K."/>
            <person name="Spirin V."/>
            <person name="Szebenyi C."/>
            <person name="Tomsovsky M."/>
            <person name="Tulloss R.E."/>
            <person name="Uehling J."/>
            <person name="Grigoriev I.V."/>
            <person name="Vagvolgyi C."/>
            <person name="Papp T."/>
            <person name="Martin F.M."/>
            <person name="Miettinen O."/>
            <person name="Hibbett D.S."/>
            <person name="Nagy L.G."/>
        </authorList>
    </citation>
    <scope>NUCLEOTIDE SEQUENCE [LARGE SCALE GENOMIC DNA]</scope>
    <source>
        <strain evidence="4 5">CBS 121175</strain>
    </source>
</reference>
<organism evidence="4 5">
    <name type="scientific">Coprinopsis marcescibilis</name>
    <name type="common">Agaric fungus</name>
    <name type="synonym">Psathyrella marcescibilis</name>
    <dbReference type="NCBI Taxonomy" id="230819"/>
    <lineage>
        <taxon>Eukaryota</taxon>
        <taxon>Fungi</taxon>
        <taxon>Dikarya</taxon>
        <taxon>Basidiomycota</taxon>
        <taxon>Agaricomycotina</taxon>
        <taxon>Agaricomycetes</taxon>
        <taxon>Agaricomycetidae</taxon>
        <taxon>Agaricales</taxon>
        <taxon>Agaricineae</taxon>
        <taxon>Psathyrellaceae</taxon>
        <taxon>Coprinopsis</taxon>
    </lineage>
</organism>
<dbReference type="AlphaFoldDB" id="A0A5C3KNR9"/>
<name>A0A5C3KNR9_COPMA</name>
<evidence type="ECO:0000256" key="2">
    <source>
        <dbReference type="SAM" id="Phobius"/>
    </source>
</evidence>
<feature type="transmembrane region" description="Helical" evidence="2">
    <location>
        <begin position="96"/>
        <end position="118"/>
    </location>
</feature>
<evidence type="ECO:0000313" key="5">
    <source>
        <dbReference type="Proteomes" id="UP000307440"/>
    </source>
</evidence>
<keyword evidence="5" id="KW-1185">Reference proteome</keyword>
<dbReference type="InterPro" id="IPR045340">
    <property type="entry name" value="DUF6533"/>
</dbReference>
<dbReference type="Proteomes" id="UP000307440">
    <property type="component" value="Unassembled WGS sequence"/>
</dbReference>
<feature type="transmembrane region" description="Helical" evidence="2">
    <location>
        <begin position="242"/>
        <end position="261"/>
    </location>
</feature>
<feature type="transmembrane region" description="Helical" evidence="2">
    <location>
        <begin position="216"/>
        <end position="236"/>
    </location>
</feature>
<gene>
    <name evidence="4" type="ORF">FA15DRAFT_671903</name>
</gene>
<keyword evidence="2" id="KW-0812">Transmembrane</keyword>
<evidence type="ECO:0000259" key="3">
    <source>
        <dbReference type="Pfam" id="PF20151"/>
    </source>
</evidence>
<accession>A0A5C3KNR9</accession>
<evidence type="ECO:0000256" key="1">
    <source>
        <dbReference type="SAM" id="MobiDB-lite"/>
    </source>
</evidence>
<protein>
    <recommendedName>
        <fullName evidence="3">DUF6533 domain-containing protein</fullName>
    </recommendedName>
</protein>
<dbReference type="STRING" id="230819.A0A5C3KNR9"/>
<keyword evidence="2" id="KW-1133">Transmembrane helix</keyword>
<dbReference type="Pfam" id="PF20151">
    <property type="entry name" value="DUF6533"/>
    <property type="match status" value="1"/>
</dbReference>
<feature type="transmembrane region" description="Helical" evidence="2">
    <location>
        <begin position="130"/>
        <end position="152"/>
    </location>
</feature>
<feature type="domain" description="DUF6533" evidence="3">
    <location>
        <begin position="30"/>
        <end position="75"/>
    </location>
</feature>
<proteinExistence type="predicted"/>
<feature type="region of interest" description="Disordered" evidence="1">
    <location>
        <begin position="356"/>
        <end position="387"/>
    </location>
</feature>
<dbReference type="EMBL" id="ML210250">
    <property type="protein sequence ID" value="TFK22090.1"/>
    <property type="molecule type" value="Genomic_DNA"/>
</dbReference>
<keyword evidence="2" id="KW-0472">Membrane</keyword>
<sequence length="387" mass="42470">MSKTFFNDSYNLDDPRDAIEVLEGTQAVGYSSVASLTFLLYDILITFDDEVEAVWPNRLTLTKMIFFFIRYFPLFLQISTLFIGTPPFTFTARDCYIWNVYQALASLLIISAVDYILVLRVFALYAGNKAVKITTTMLYFAEIITISIGLGLSVPEFTFDEYCTILGSPTTFLISAGAPIAFQTVLFALTGWKFFQAARSGWGNVPIINLLMRDGSWAFMLIFLTLLSEAALYGFAPNAYTDILYGWLNTVFAFCGYRILLNLNTLNRPSSSGRIRMSRGSSGTRTASLVTGAEMIFTSHVHTGYDLGGTTGMMSDGDVDVNFVDADMDDDDVGVGANGEDRLREVEAERRTRNVFRMRDIGSGSGGSGGSGRGSETGSGERAGGEV</sequence>
<feature type="transmembrane region" description="Helical" evidence="2">
    <location>
        <begin position="172"/>
        <end position="195"/>
    </location>
</feature>
<dbReference type="OrthoDB" id="2637653at2759"/>
<feature type="compositionally biased region" description="Gly residues" evidence="1">
    <location>
        <begin position="363"/>
        <end position="377"/>
    </location>
</feature>